<keyword evidence="5" id="KW-0560">Oxidoreductase</keyword>
<dbReference type="STRING" id="743788.S8DJ16"/>
<accession>S8DJ16</accession>
<evidence type="ECO:0000256" key="4">
    <source>
        <dbReference type="ARBA" id="ARBA00022964"/>
    </source>
</evidence>
<dbReference type="OrthoDB" id="93019at2759"/>
<evidence type="ECO:0000313" key="8">
    <source>
        <dbReference type="EMBL" id="EPS92837.1"/>
    </source>
</evidence>
<dbReference type="EMBL" id="KE504336">
    <property type="protein sequence ID" value="EPS92837.1"/>
    <property type="molecule type" value="Genomic_DNA"/>
</dbReference>
<dbReference type="HOGENOM" id="CLU_046574_1_0_1"/>
<dbReference type="InterPro" id="IPR003819">
    <property type="entry name" value="TauD/TfdA-like"/>
</dbReference>
<comment type="cofactor">
    <cofactor evidence="1">
        <name>Fe(2+)</name>
        <dbReference type="ChEBI" id="CHEBI:29033"/>
    </cofactor>
</comment>
<proteinExistence type="inferred from homology"/>
<keyword evidence="6" id="KW-0408">Iron</keyword>
<keyword evidence="3" id="KW-0479">Metal-binding</keyword>
<dbReference type="InParanoid" id="S8DJ16"/>
<evidence type="ECO:0000313" key="9">
    <source>
        <dbReference type="Proteomes" id="UP000015241"/>
    </source>
</evidence>
<evidence type="ECO:0000256" key="6">
    <source>
        <dbReference type="ARBA" id="ARBA00023004"/>
    </source>
</evidence>
<dbReference type="GO" id="GO:0046872">
    <property type="term" value="F:metal ion binding"/>
    <property type="evidence" value="ECO:0007669"/>
    <property type="project" value="UniProtKB-KW"/>
</dbReference>
<evidence type="ECO:0000259" key="7">
    <source>
        <dbReference type="Pfam" id="PF02668"/>
    </source>
</evidence>
<dbReference type="eggNOG" id="ENOG502QS34">
    <property type="taxonomic scope" value="Eukaryota"/>
</dbReference>
<dbReference type="SUPFAM" id="SSF51197">
    <property type="entry name" value="Clavaminate synthase-like"/>
    <property type="match status" value="1"/>
</dbReference>
<dbReference type="Pfam" id="PF02668">
    <property type="entry name" value="TauD"/>
    <property type="match status" value="1"/>
</dbReference>
<protein>
    <recommendedName>
        <fullName evidence="7">TauD/TfdA-like domain-containing protein</fullName>
    </recommendedName>
</protein>
<comment type="similarity">
    <text evidence="2">Belongs to the TfdA dioxygenase family.</text>
</comment>
<dbReference type="FunCoup" id="S8DJ16">
    <property type="interactions" value="1"/>
</dbReference>
<dbReference type="InterPro" id="IPR042098">
    <property type="entry name" value="TauD-like_sf"/>
</dbReference>
<evidence type="ECO:0000256" key="2">
    <source>
        <dbReference type="ARBA" id="ARBA00005896"/>
    </source>
</evidence>
<dbReference type="GO" id="GO:0051213">
    <property type="term" value="F:dioxygenase activity"/>
    <property type="evidence" value="ECO:0007669"/>
    <property type="project" value="UniProtKB-KW"/>
</dbReference>
<feature type="domain" description="TauD/TfdA-like" evidence="7">
    <location>
        <begin position="21"/>
        <end position="366"/>
    </location>
</feature>
<dbReference type="PANTHER" id="PTHR43779:SF2">
    <property type="entry name" value="ALPHA-KETOGLUTARATE-DEPENDENT XANTHINE DIOXYGENASE XAN1"/>
    <property type="match status" value="1"/>
</dbReference>
<organism evidence="8 9">
    <name type="scientific">Fomitopsis schrenkii</name>
    <name type="common">Brown rot fungus</name>
    <dbReference type="NCBI Taxonomy" id="2126942"/>
    <lineage>
        <taxon>Eukaryota</taxon>
        <taxon>Fungi</taxon>
        <taxon>Dikarya</taxon>
        <taxon>Basidiomycota</taxon>
        <taxon>Agaricomycotina</taxon>
        <taxon>Agaricomycetes</taxon>
        <taxon>Polyporales</taxon>
        <taxon>Fomitopsis</taxon>
    </lineage>
</organism>
<keyword evidence="9" id="KW-1185">Reference proteome</keyword>
<keyword evidence="4" id="KW-0223">Dioxygenase</keyword>
<dbReference type="Proteomes" id="UP000015241">
    <property type="component" value="Unassembled WGS sequence"/>
</dbReference>
<gene>
    <name evidence="8" type="ORF">FOMPIDRAFT_63970</name>
</gene>
<dbReference type="Gene3D" id="3.60.130.10">
    <property type="entry name" value="Clavaminate synthase-like"/>
    <property type="match status" value="1"/>
</dbReference>
<evidence type="ECO:0000256" key="1">
    <source>
        <dbReference type="ARBA" id="ARBA00001954"/>
    </source>
</evidence>
<dbReference type="PANTHER" id="PTHR43779">
    <property type="entry name" value="DIOXYGENASE RV0097-RELATED"/>
    <property type="match status" value="1"/>
</dbReference>
<sequence length="398" mass="45189">MSVKTVPLPLPPKLDASRFEWFGREVKGVDPNDIEPESERFREIERLLYKHSILLFRNTILTPEKQFALTKAFDPAAENFGHGNKKIENDKQNILNRILRGFPLVPQVQLIGNGTVYDYEGFPEMHLEHASYHPWHKTHISDEDEAAGYTRFARWHMDAALYDLQPPRVTTLYGRIMPNGPKQTVRYDDGTGDELEIPLAATAFTSGKVMFDLLPQELKSVAVRGRVKYAPHPYVWMSTARARSTGLGIETEGKEVPLDQLPPWEESKIQVTPMAWKNPVTGDLHFQVHPYCVAEIFIDPVPADVRRSDVLYPDGAHLTDLQEVRTLLYKMQRPAISPQCVYPHDWQANDLIIFHNRGVLHSVTGTLGPSQVRAYHQCNLAASDSPAGPDEGDLRRWA</sequence>
<dbReference type="InterPro" id="IPR051178">
    <property type="entry name" value="TfdA_dioxygenase"/>
</dbReference>
<dbReference type="AlphaFoldDB" id="S8DJ16"/>
<evidence type="ECO:0000256" key="5">
    <source>
        <dbReference type="ARBA" id="ARBA00023002"/>
    </source>
</evidence>
<evidence type="ECO:0000256" key="3">
    <source>
        <dbReference type="ARBA" id="ARBA00022723"/>
    </source>
</evidence>
<name>S8DJ16_FOMSC</name>
<reference evidence="8 9" key="1">
    <citation type="journal article" date="2012" name="Science">
        <title>The Paleozoic origin of enzymatic lignin decomposition reconstructed from 31 fungal genomes.</title>
        <authorList>
            <person name="Floudas D."/>
            <person name="Binder M."/>
            <person name="Riley R."/>
            <person name="Barry K."/>
            <person name="Blanchette R.A."/>
            <person name="Henrissat B."/>
            <person name="Martinez A.T."/>
            <person name="Otillar R."/>
            <person name="Spatafora J.W."/>
            <person name="Yadav J.S."/>
            <person name="Aerts A."/>
            <person name="Benoit I."/>
            <person name="Boyd A."/>
            <person name="Carlson A."/>
            <person name="Copeland A."/>
            <person name="Coutinho P.M."/>
            <person name="de Vries R.P."/>
            <person name="Ferreira P."/>
            <person name="Findley K."/>
            <person name="Foster B."/>
            <person name="Gaskell J."/>
            <person name="Glotzer D."/>
            <person name="Gorecki P."/>
            <person name="Heitman J."/>
            <person name="Hesse C."/>
            <person name="Hori C."/>
            <person name="Igarashi K."/>
            <person name="Jurgens J.A."/>
            <person name="Kallen N."/>
            <person name="Kersten P."/>
            <person name="Kohler A."/>
            <person name="Kuees U."/>
            <person name="Kumar T.K.A."/>
            <person name="Kuo A."/>
            <person name="LaButti K."/>
            <person name="Larrondo L.F."/>
            <person name="Lindquist E."/>
            <person name="Ling A."/>
            <person name="Lombard V."/>
            <person name="Lucas S."/>
            <person name="Lundell T."/>
            <person name="Martin R."/>
            <person name="McLaughlin D.J."/>
            <person name="Morgenstern I."/>
            <person name="Morin E."/>
            <person name="Murat C."/>
            <person name="Nagy L.G."/>
            <person name="Nolan M."/>
            <person name="Ohm R.A."/>
            <person name="Patyshakuliyeva A."/>
            <person name="Rokas A."/>
            <person name="Ruiz-Duenas F.J."/>
            <person name="Sabat G."/>
            <person name="Salamov A."/>
            <person name="Samejima M."/>
            <person name="Schmutz J."/>
            <person name="Slot J.C."/>
            <person name="St John F."/>
            <person name="Stenlid J."/>
            <person name="Sun H."/>
            <person name="Sun S."/>
            <person name="Syed K."/>
            <person name="Tsang A."/>
            <person name="Wiebenga A."/>
            <person name="Young D."/>
            <person name="Pisabarro A."/>
            <person name="Eastwood D.C."/>
            <person name="Martin F."/>
            <person name="Cullen D."/>
            <person name="Grigoriev I.V."/>
            <person name="Hibbett D.S."/>
        </authorList>
    </citation>
    <scope>NUCLEOTIDE SEQUENCE</scope>
    <source>
        <strain evidence="9">FP-58527</strain>
    </source>
</reference>